<proteinExistence type="predicted"/>
<sequence length="978" mass="109814">MNKHLVLISIAFTGFLIFIQSAFALEVPPSISWKTLKTEHFEVIFNAKQQDLGHLYAQKLEKAYHALLPFFRSLPKKTVVVINDKTDVTNGYATRIPYPHIMAYPVLPGPEESLADSGDWAFELLAHEYTHILTFEPAGGVMKPLRMIFGNIIAPNILLPNWWKEGLAVEMETRLGHQGRLRSYYQEATIRAMVEDNSFYTYDIAEANEYIPTWPEGMRPYLFGSLMWSQMLADRGESVIAALNERHGERVPYFIEVPAREALGKSYEQEYERMMSDTITRAQNQLKTLRESPITPVVIPKNNFTSVTAPAISPDGKHLAVITEDDSNSRSVKIITREKDDQSFLDAPAADTVEKFNQELEPNVPQDGPPTGSIQRVSWFPNSQKIVYDKIDYVNRIERYSDLYTYDLQSKKTESLTKGLRGREPSVSADGGAITFVKLEGGRTHLAVLKFANNKWTEEILFSPSLQERISYPLFYDDGILFSLRKENGVEQLYKFSLSAKTSEVVLGDFKNIRFARKTTEGLMFTSAANGVLNLYMADNKLRSARPITNTLTAFMTADLDPIRKEIFATHMTAQGPRVSAILEKDWKENREEIPQVSALMADRYPDRAAKNVESEAFGAKAVQEGKLEDYSPYGYLWPRYWLPFIWGSTSDSGIIFRALTSGFDPLKKHSYSLGVSYDTGLNRGSFEGSYLNQVTELPFAVLAYKRSSYLGTIHNPIDYYGTTLAVLPDTFGVSKYSSLQLGVQYLERTDVALSIKRVGPFAVASYSNYGQSGAQISPESGGGAYLGAYNYVKYEDYVYHSQVIAGGEIYLSKWLPRHHAIMLKANGVYTPDKESHIYGVSTEPLVFVSDNPLPEYILRGYRRGQISGKNLLSVNAEYRFPIASIYNGSGTDPIFMRRLSGAVIVDGVAADGMMFDELFSERISMKRSFWSAGAEVKLETTVGYVIPINFVIGYYAAFNTARGVEGVLGSTLQITGF</sequence>
<evidence type="ECO:0000313" key="1">
    <source>
        <dbReference type="EMBL" id="UOE99849.1"/>
    </source>
</evidence>
<dbReference type="PANTHER" id="PTHR36842">
    <property type="entry name" value="PROTEIN TOLB HOMOLOG"/>
    <property type="match status" value="1"/>
</dbReference>
<dbReference type="Gene3D" id="2.120.10.30">
    <property type="entry name" value="TolB, C-terminal domain"/>
    <property type="match status" value="1"/>
</dbReference>
<dbReference type="Proteomes" id="UP000830116">
    <property type="component" value="Chromosome"/>
</dbReference>
<dbReference type="InterPro" id="IPR011042">
    <property type="entry name" value="6-blade_b-propeller_TolB-like"/>
</dbReference>
<protein>
    <recommendedName>
        <fullName evidence="3">TolB protein</fullName>
    </recommendedName>
</protein>
<keyword evidence="2" id="KW-1185">Reference proteome</keyword>
<evidence type="ECO:0008006" key="3">
    <source>
        <dbReference type="Google" id="ProtNLM"/>
    </source>
</evidence>
<dbReference type="SUPFAM" id="SSF82171">
    <property type="entry name" value="DPP6 N-terminal domain-like"/>
    <property type="match status" value="1"/>
</dbReference>
<name>A0ABY4C4M2_9BACT</name>
<evidence type="ECO:0000313" key="2">
    <source>
        <dbReference type="Proteomes" id="UP000830116"/>
    </source>
</evidence>
<dbReference type="EMBL" id="CP093442">
    <property type="protein sequence ID" value="UOE99849.1"/>
    <property type="molecule type" value="Genomic_DNA"/>
</dbReference>
<reference evidence="1" key="1">
    <citation type="submission" date="2022-03" db="EMBL/GenBank/DDBJ databases">
        <title>Genome Identification and Characterization of new species Bdellovibrio reynosense LBG001 sp. nov. from a Mexico soil sample.</title>
        <authorList>
            <person name="Camilli A."/>
            <person name="Ajao Y."/>
            <person name="Guo X."/>
        </authorList>
    </citation>
    <scope>NUCLEOTIDE SEQUENCE</scope>
    <source>
        <strain evidence="1">LBG001</strain>
    </source>
</reference>
<dbReference type="PANTHER" id="PTHR36842:SF1">
    <property type="entry name" value="PROTEIN TOLB"/>
    <property type="match status" value="1"/>
</dbReference>
<accession>A0ABY4C4M2</accession>
<dbReference type="RefSeq" id="WP_243535209.1">
    <property type="nucleotide sequence ID" value="NZ_CP093442.1"/>
</dbReference>
<gene>
    <name evidence="1" type="ORF">MNR06_09085</name>
</gene>
<organism evidence="1 2">
    <name type="scientific">Bdellovibrio reynosensis</name>
    <dbReference type="NCBI Taxonomy" id="2835041"/>
    <lineage>
        <taxon>Bacteria</taxon>
        <taxon>Pseudomonadati</taxon>
        <taxon>Bdellovibrionota</taxon>
        <taxon>Bdellovibrionia</taxon>
        <taxon>Bdellovibrionales</taxon>
        <taxon>Pseudobdellovibrionaceae</taxon>
        <taxon>Bdellovibrio</taxon>
    </lineage>
</organism>